<organism evidence="1 2">
    <name type="scientific">Qipengyuania pacifica</name>
    <dbReference type="NCBI Taxonomy" id="2860199"/>
    <lineage>
        <taxon>Bacteria</taxon>
        <taxon>Pseudomonadati</taxon>
        <taxon>Pseudomonadota</taxon>
        <taxon>Alphaproteobacteria</taxon>
        <taxon>Sphingomonadales</taxon>
        <taxon>Erythrobacteraceae</taxon>
        <taxon>Qipengyuania</taxon>
    </lineage>
</organism>
<protein>
    <submittedName>
        <fullName evidence="1">Uncharacterized protein</fullName>
    </submittedName>
</protein>
<evidence type="ECO:0000313" key="1">
    <source>
        <dbReference type="EMBL" id="MBX7487951.1"/>
    </source>
</evidence>
<sequence length="92" mass="9761">MAQPVASGMPRGPALHSHDFNLADLASPASLNQVKVTPMQPVLPRNVDLRDFNPPAVQVELADRGPVLSVGAIGARFKDAPRLAHIAIGMDF</sequence>
<comment type="caution">
    <text evidence="1">The sequence shown here is derived from an EMBL/GenBank/DDBJ whole genome shotgun (WGS) entry which is preliminary data.</text>
</comment>
<evidence type="ECO:0000313" key="2">
    <source>
        <dbReference type="Proteomes" id="UP000776651"/>
    </source>
</evidence>
<dbReference type="RefSeq" id="WP_221597489.1">
    <property type="nucleotide sequence ID" value="NZ_JAIGNQ010000002.1"/>
</dbReference>
<dbReference type="EMBL" id="JAIGNQ010000002">
    <property type="protein sequence ID" value="MBX7487951.1"/>
    <property type="molecule type" value="Genomic_DNA"/>
</dbReference>
<proteinExistence type="predicted"/>
<gene>
    <name evidence="1" type="ORF">K3177_05445</name>
</gene>
<name>A0ABS7JD34_9SPHN</name>
<dbReference type="Proteomes" id="UP000776651">
    <property type="component" value="Unassembled WGS sequence"/>
</dbReference>
<accession>A0ABS7JD34</accession>
<reference evidence="1 2" key="1">
    <citation type="submission" date="2021-08" db="EMBL/GenBank/DDBJ databases">
        <title>Comparative Genomics Analysis of the Genus Qipengyuania Reveals Extensive Genetic Diversity and Metabolic Versatility, Including the Description of Fifteen Novel Species.</title>
        <authorList>
            <person name="Liu Y."/>
        </authorList>
    </citation>
    <scope>NUCLEOTIDE SEQUENCE [LARGE SCALE GENOMIC DNA]</scope>
    <source>
        <strain evidence="1 2">GH25</strain>
    </source>
</reference>
<keyword evidence="2" id="KW-1185">Reference proteome</keyword>